<feature type="transmembrane region" description="Helical" evidence="1">
    <location>
        <begin position="62"/>
        <end position="89"/>
    </location>
</feature>
<dbReference type="AlphaFoldDB" id="A0A5M3XGI8"/>
<evidence type="ECO:0008006" key="4">
    <source>
        <dbReference type="Google" id="ProtNLM"/>
    </source>
</evidence>
<evidence type="ECO:0000313" key="3">
    <source>
        <dbReference type="Proteomes" id="UP000377595"/>
    </source>
</evidence>
<feature type="transmembrane region" description="Helical" evidence="1">
    <location>
        <begin position="31"/>
        <end position="50"/>
    </location>
</feature>
<dbReference type="EMBL" id="BLAF01000008">
    <property type="protein sequence ID" value="GES18721.1"/>
    <property type="molecule type" value="Genomic_DNA"/>
</dbReference>
<sequence length="186" mass="20012">MVAPLCVVAYGLIRLIGRLDGEYGPGLDWQASHLANLIGLGLLVFVILGMRRLLSPGWGREAAVAVTLVGLVAAVVQFVADIVQGLLAADRPEMSELSREFRSIPGADLAFYQVGPQLLYVGLFVLFAMLAYSRTVPWWSVGVILASSLLPVVSLDLLPISGIGYLVAFVQLRPLLEERQAQPSIA</sequence>
<keyword evidence="1" id="KW-0812">Transmembrane</keyword>
<dbReference type="Proteomes" id="UP000377595">
    <property type="component" value="Unassembled WGS sequence"/>
</dbReference>
<evidence type="ECO:0000256" key="1">
    <source>
        <dbReference type="SAM" id="Phobius"/>
    </source>
</evidence>
<gene>
    <name evidence="2" type="ORF">Aple_016160</name>
</gene>
<keyword evidence="3" id="KW-1185">Reference proteome</keyword>
<organism evidence="2 3">
    <name type="scientific">Acrocarpospora pleiomorpha</name>
    <dbReference type="NCBI Taxonomy" id="90975"/>
    <lineage>
        <taxon>Bacteria</taxon>
        <taxon>Bacillati</taxon>
        <taxon>Actinomycetota</taxon>
        <taxon>Actinomycetes</taxon>
        <taxon>Streptosporangiales</taxon>
        <taxon>Streptosporangiaceae</taxon>
        <taxon>Acrocarpospora</taxon>
    </lineage>
</organism>
<evidence type="ECO:0000313" key="2">
    <source>
        <dbReference type="EMBL" id="GES18721.1"/>
    </source>
</evidence>
<name>A0A5M3XGI8_9ACTN</name>
<comment type="caution">
    <text evidence="2">The sequence shown here is derived from an EMBL/GenBank/DDBJ whole genome shotgun (WGS) entry which is preliminary data.</text>
</comment>
<keyword evidence="1" id="KW-1133">Transmembrane helix</keyword>
<keyword evidence="1" id="KW-0472">Membrane</keyword>
<protein>
    <recommendedName>
        <fullName evidence="4">DUF4386 domain-containing protein</fullName>
    </recommendedName>
</protein>
<accession>A0A5M3XGI8</accession>
<feature type="transmembrane region" description="Helical" evidence="1">
    <location>
        <begin position="109"/>
        <end position="132"/>
    </location>
</feature>
<reference evidence="2 3" key="1">
    <citation type="submission" date="2019-10" db="EMBL/GenBank/DDBJ databases">
        <title>Whole genome shotgun sequence of Acrocarpospora pleiomorpha NBRC 16267.</title>
        <authorList>
            <person name="Ichikawa N."/>
            <person name="Kimura A."/>
            <person name="Kitahashi Y."/>
            <person name="Komaki H."/>
            <person name="Oguchi A."/>
        </authorList>
    </citation>
    <scope>NUCLEOTIDE SEQUENCE [LARGE SCALE GENOMIC DNA]</scope>
    <source>
        <strain evidence="2 3">NBRC 16267</strain>
    </source>
</reference>
<feature type="transmembrane region" description="Helical" evidence="1">
    <location>
        <begin position="144"/>
        <end position="168"/>
    </location>
</feature>
<proteinExistence type="predicted"/>